<evidence type="ECO:0000313" key="2">
    <source>
        <dbReference type="EMBL" id="GAA3566096.1"/>
    </source>
</evidence>
<dbReference type="InterPro" id="IPR050982">
    <property type="entry name" value="Auxin_biosynth/cation_transpt"/>
</dbReference>
<dbReference type="PANTHER" id="PTHR43539:SF78">
    <property type="entry name" value="FLAVIN-CONTAINING MONOOXYGENASE"/>
    <property type="match status" value="1"/>
</dbReference>
<proteinExistence type="predicted"/>
<evidence type="ECO:0000256" key="1">
    <source>
        <dbReference type="ARBA" id="ARBA00023002"/>
    </source>
</evidence>
<evidence type="ECO:0000313" key="3">
    <source>
        <dbReference type="Proteomes" id="UP001500767"/>
    </source>
</evidence>
<dbReference type="EMBL" id="BAAAYR010000002">
    <property type="protein sequence ID" value="GAA3566096.1"/>
    <property type="molecule type" value="Genomic_DNA"/>
</dbReference>
<dbReference type="SUPFAM" id="SSF51905">
    <property type="entry name" value="FAD/NAD(P)-binding domain"/>
    <property type="match status" value="2"/>
</dbReference>
<dbReference type="Proteomes" id="UP001500767">
    <property type="component" value="Unassembled WGS sequence"/>
</dbReference>
<dbReference type="Gene3D" id="3.50.50.60">
    <property type="entry name" value="FAD/NAD(P)-binding domain"/>
    <property type="match status" value="1"/>
</dbReference>
<gene>
    <name evidence="2" type="ORF">GCM10022197_22450</name>
</gene>
<dbReference type="Pfam" id="PF13738">
    <property type="entry name" value="Pyr_redox_3"/>
    <property type="match status" value="1"/>
</dbReference>
<sequence length="380" mass="40521">MDVLVVGGGQAALATGYYLQRARRRATSGPSAPGELGRLSFALLDANPSAGGAWTAGWDTLQLFSPAGFSSLPGWPMPPWTGEGNPSAQHVRDYLSAYEDRYQLPVHRPVRVRTVTRTTEGFDVVTDRGVWRCRVLVNATGASRPFWPTYPGMDAFAGRQLHSAGYRSAADFDDQTVLVVGGGNSGAQIAADLTSRPTGETAWVTARPPRFLPDDVDGRKLFELATRRVRAAAAGDPSDPGVGGLGDIVMVPPVLAARRRGDLQAQPMFDRVTPTGVAWNDPPRQLAADAIVWCTGFRPDLRHLAGLALTRSDALPVTDPPLPSRSVDDPGLFFLGYGDWCGPASATLIGVGGVARASVDAIVEQLRELGDRAGRVSVRR</sequence>
<dbReference type="GO" id="GO:0004497">
    <property type="term" value="F:monooxygenase activity"/>
    <property type="evidence" value="ECO:0007669"/>
    <property type="project" value="UniProtKB-KW"/>
</dbReference>
<dbReference type="NCBIfam" id="NF040505">
    <property type="entry name" value="ArsO_flavin_mono"/>
    <property type="match status" value="1"/>
</dbReference>
<dbReference type="RefSeq" id="WP_344742336.1">
    <property type="nucleotide sequence ID" value="NZ_BAAAYR010000002.1"/>
</dbReference>
<comment type="caution">
    <text evidence="2">The sequence shown here is derived from an EMBL/GenBank/DDBJ whole genome shotgun (WGS) entry which is preliminary data.</text>
</comment>
<keyword evidence="1" id="KW-0560">Oxidoreductase</keyword>
<keyword evidence="2" id="KW-0503">Monooxygenase</keyword>
<keyword evidence="3" id="KW-1185">Reference proteome</keyword>
<protein>
    <submittedName>
        <fullName evidence="2">ArsO family NAD(P)H-dependent flavin-containing monooxygenase</fullName>
    </submittedName>
</protein>
<dbReference type="InterPro" id="IPR036188">
    <property type="entry name" value="FAD/NAD-bd_sf"/>
</dbReference>
<dbReference type="PRINTS" id="PR00368">
    <property type="entry name" value="FADPNR"/>
</dbReference>
<dbReference type="PANTHER" id="PTHR43539">
    <property type="entry name" value="FLAVIN-BINDING MONOOXYGENASE-LIKE PROTEIN (AFU_ORTHOLOGUE AFUA_4G09220)"/>
    <property type="match status" value="1"/>
</dbReference>
<organism evidence="2 3">
    <name type="scientific">Microlunatus spumicola</name>
    <dbReference type="NCBI Taxonomy" id="81499"/>
    <lineage>
        <taxon>Bacteria</taxon>
        <taxon>Bacillati</taxon>
        <taxon>Actinomycetota</taxon>
        <taxon>Actinomycetes</taxon>
        <taxon>Propionibacteriales</taxon>
        <taxon>Propionibacteriaceae</taxon>
        <taxon>Microlunatus</taxon>
    </lineage>
</organism>
<accession>A0ABP6XKC4</accession>
<reference evidence="3" key="1">
    <citation type="journal article" date="2019" name="Int. J. Syst. Evol. Microbiol.">
        <title>The Global Catalogue of Microorganisms (GCM) 10K type strain sequencing project: providing services to taxonomists for standard genome sequencing and annotation.</title>
        <authorList>
            <consortium name="The Broad Institute Genomics Platform"/>
            <consortium name="The Broad Institute Genome Sequencing Center for Infectious Disease"/>
            <person name="Wu L."/>
            <person name="Ma J."/>
        </authorList>
    </citation>
    <scope>NUCLEOTIDE SEQUENCE [LARGE SCALE GENOMIC DNA]</scope>
    <source>
        <strain evidence="3">JCM 16540</strain>
    </source>
</reference>
<name>A0ABP6XKC4_9ACTN</name>